<gene>
    <name evidence="3" type="ORF">TRFO_38515</name>
</gene>
<dbReference type="InterPro" id="IPR004843">
    <property type="entry name" value="Calcineurin-like_PHP"/>
</dbReference>
<dbReference type="GO" id="GO:0016787">
    <property type="term" value="F:hydrolase activity"/>
    <property type="evidence" value="ECO:0007669"/>
    <property type="project" value="UniProtKB-KW"/>
</dbReference>
<dbReference type="PANTHER" id="PTHR31302:SF0">
    <property type="entry name" value="TRANSMEMBRANE PROTEIN WITH METALLOPHOSPHOESTERASE DOMAIN"/>
    <property type="match status" value="1"/>
</dbReference>
<feature type="transmembrane region" description="Helical" evidence="1">
    <location>
        <begin position="55"/>
        <end position="74"/>
    </location>
</feature>
<dbReference type="Proteomes" id="UP000179807">
    <property type="component" value="Unassembled WGS sequence"/>
</dbReference>
<comment type="caution">
    <text evidence="3">The sequence shown here is derived from an EMBL/GenBank/DDBJ whole genome shotgun (WGS) entry which is preliminary data.</text>
</comment>
<keyword evidence="1" id="KW-0472">Membrane</keyword>
<dbReference type="GeneID" id="94846791"/>
<organism evidence="3 4">
    <name type="scientific">Tritrichomonas foetus</name>
    <dbReference type="NCBI Taxonomy" id="1144522"/>
    <lineage>
        <taxon>Eukaryota</taxon>
        <taxon>Metamonada</taxon>
        <taxon>Parabasalia</taxon>
        <taxon>Tritrichomonadida</taxon>
        <taxon>Tritrichomonadidae</taxon>
        <taxon>Tritrichomonas</taxon>
    </lineage>
</organism>
<evidence type="ECO:0000259" key="2">
    <source>
        <dbReference type="Pfam" id="PF00149"/>
    </source>
</evidence>
<dbReference type="EMBL" id="MLAK01001250">
    <property type="protein sequence ID" value="OHS95353.1"/>
    <property type="molecule type" value="Genomic_DNA"/>
</dbReference>
<feature type="domain" description="Calcineurin-like phosphoesterase" evidence="2">
    <location>
        <begin position="91"/>
        <end position="267"/>
    </location>
</feature>
<keyword evidence="1" id="KW-1133">Transmembrane helix</keyword>
<dbReference type="InterPro" id="IPR051158">
    <property type="entry name" value="Metallophosphoesterase_sf"/>
</dbReference>
<evidence type="ECO:0000313" key="3">
    <source>
        <dbReference type="EMBL" id="OHS95353.1"/>
    </source>
</evidence>
<dbReference type="SUPFAM" id="SSF56300">
    <property type="entry name" value="Metallo-dependent phosphatases"/>
    <property type="match status" value="1"/>
</dbReference>
<sequence>MNVKDCKRLCPQTENHEQKRKKFALVFSILLFSIFLFCSFYSFFYSSLTTKSWKYFYFISIVILIYCCVEPFLLKFTYQEIVINKNFEPFTVVHLTDIHIVSPYPYSTESKLKKIVSRVNQLNPDFIFLTGDFITRARTFSGSCKNADAVCRALSRLKARNGIFAVLGNNDLCAYDYLEQKLSEINIKILRQESVNVGNFLISGIDTSKTFNIARNRLNELQHHNSHSHQNVDAHHNLKILLAHEPDVAAVACEYGFDIQFSGHSHGGQISIPFGIGPLYLPKMGKLYPNGLFIIKKMLLFVSPGIGISTLPKPLVRLNCRPEVSVLRILPSEDSEHYLHGHT</sequence>
<dbReference type="Pfam" id="PF00149">
    <property type="entry name" value="Metallophos"/>
    <property type="match status" value="1"/>
</dbReference>
<dbReference type="VEuPathDB" id="TrichDB:TRFO_38515"/>
<feature type="transmembrane region" description="Helical" evidence="1">
    <location>
        <begin position="23"/>
        <end position="43"/>
    </location>
</feature>
<dbReference type="AlphaFoldDB" id="A0A1J4J9L1"/>
<proteinExistence type="predicted"/>
<evidence type="ECO:0000313" key="4">
    <source>
        <dbReference type="Proteomes" id="UP000179807"/>
    </source>
</evidence>
<dbReference type="Gene3D" id="3.60.21.10">
    <property type="match status" value="1"/>
</dbReference>
<protein>
    <submittedName>
        <fullName evidence="3">Phosphohydrolase</fullName>
    </submittedName>
</protein>
<dbReference type="RefSeq" id="XP_068348490.1">
    <property type="nucleotide sequence ID" value="XM_068512087.1"/>
</dbReference>
<accession>A0A1J4J9L1</accession>
<reference evidence="3" key="1">
    <citation type="submission" date="2016-10" db="EMBL/GenBank/DDBJ databases">
        <authorList>
            <person name="Benchimol M."/>
            <person name="Almeida L.G."/>
            <person name="Vasconcelos A.T."/>
            <person name="Perreira-Neves A."/>
            <person name="Rosa I.A."/>
            <person name="Tasca T."/>
            <person name="Bogo M.R."/>
            <person name="de Souza W."/>
        </authorList>
    </citation>
    <scope>NUCLEOTIDE SEQUENCE [LARGE SCALE GENOMIC DNA]</scope>
    <source>
        <strain evidence="3">K</strain>
    </source>
</reference>
<keyword evidence="4" id="KW-1185">Reference proteome</keyword>
<keyword evidence="1" id="KW-0812">Transmembrane</keyword>
<dbReference type="PANTHER" id="PTHR31302">
    <property type="entry name" value="TRANSMEMBRANE PROTEIN WITH METALLOPHOSPHOESTERASE DOMAIN-RELATED"/>
    <property type="match status" value="1"/>
</dbReference>
<dbReference type="InterPro" id="IPR029052">
    <property type="entry name" value="Metallo-depent_PP-like"/>
</dbReference>
<dbReference type="OrthoDB" id="783096at2759"/>
<evidence type="ECO:0000256" key="1">
    <source>
        <dbReference type="SAM" id="Phobius"/>
    </source>
</evidence>
<name>A0A1J4J9L1_9EUKA</name>